<name>A0A2P8H3B7_9BACL</name>
<dbReference type="PANTHER" id="PTHR22953">
    <property type="entry name" value="ACID PHOSPHATASE RELATED"/>
    <property type="match status" value="1"/>
</dbReference>
<dbReference type="InterPro" id="IPR029052">
    <property type="entry name" value="Metallo-depent_PP-like"/>
</dbReference>
<dbReference type="Gene3D" id="2.60.40.380">
    <property type="entry name" value="Purple acid phosphatase-like, N-terminal"/>
    <property type="match status" value="1"/>
</dbReference>
<evidence type="ECO:0000256" key="1">
    <source>
        <dbReference type="ARBA" id="ARBA00022729"/>
    </source>
</evidence>
<organism evidence="5 6">
    <name type="scientific">Planomicrobium soli</name>
    <dbReference type="NCBI Taxonomy" id="1176648"/>
    <lineage>
        <taxon>Bacteria</taxon>
        <taxon>Bacillati</taxon>
        <taxon>Bacillota</taxon>
        <taxon>Bacilli</taxon>
        <taxon>Bacillales</taxon>
        <taxon>Caryophanaceae</taxon>
        <taxon>Planomicrobium</taxon>
    </lineage>
</organism>
<evidence type="ECO:0000256" key="2">
    <source>
        <dbReference type="SAM" id="Phobius"/>
    </source>
</evidence>
<feature type="domain" description="Purple acid phosphatase N-terminal" evidence="4">
    <location>
        <begin position="46"/>
        <end position="131"/>
    </location>
</feature>
<comment type="caution">
    <text evidence="5">The sequence shown here is derived from an EMBL/GenBank/DDBJ whole genome shotgun (WGS) entry which is preliminary data.</text>
</comment>
<feature type="domain" description="Calcineurin-like phosphoesterase" evidence="3">
    <location>
        <begin position="139"/>
        <end position="331"/>
    </location>
</feature>
<gene>
    <name evidence="5" type="ORF">B0H99_104176</name>
</gene>
<keyword evidence="2" id="KW-0812">Transmembrane</keyword>
<dbReference type="GO" id="GO:0046872">
    <property type="term" value="F:metal ion binding"/>
    <property type="evidence" value="ECO:0007669"/>
    <property type="project" value="InterPro"/>
</dbReference>
<dbReference type="SUPFAM" id="SSF56300">
    <property type="entry name" value="Metallo-dependent phosphatases"/>
    <property type="match status" value="1"/>
</dbReference>
<dbReference type="RefSeq" id="WP_106532931.1">
    <property type="nucleotide sequence ID" value="NZ_PYAT01000004.1"/>
</dbReference>
<dbReference type="Proteomes" id="UP000242682">
    <property type="component" value="Unassembled WGS sequence"/>
</dbReference>
<proteinExistence type="predicted"/>
<evidence type="ECO:0000259" key="3">
    <source>
        <dbReference type="Pfam" id="PF00149"/>
    </source>
</evidence>
<dbReference type="InterPro" id="IPR039331">
    <property type="entry name" value="PAPs-like"/>
</dbReference>
<dbReference type="PANTHER" id="PTHR22953:SF153">
    <property type="entry name" value="PURPLE ACID PHOSPHATASE"/>
    <property type="match status" value="1"/>
</dbReference>
<sequence>MKGPVQNKKRRVFFGAGVLLALIGFFSFFVSRDQAEPGDYSVTSFSISPGSDETRVNFSWLTSGDSAPGVIEFAKAGGDAKAQQVKAATQKADGEWIENEATISGLESSAEYTYRFGDGEGNWTEKEQFRTQDPENFNFILMGDPQLGSSGDLEGDVENWTDTLDKALSTYPESSFIQSAGDQVENADSKEEYSGLFSPEVLSKIPLAATVGNHDHGILYKDYFHMPNQSEELGETADSPGNYYYTYGNTLIMNINTNSNDIAEHVQFMEETIAATEKQDFKWKLIVFHHSIYSVGGHAYSPDILALREGLVPAIDKIDIDAVLMGHDHSYARTHQMKGFSPLNNQKVQDGAVINPDGTLYLTVNSSSGSKFYALSDEEEPYAAVKEQLDVPTFTNVEITDNSLELMTYRTDTMEVSDSYKIIKDESITVELPGFCDGSGVVAGIKVCPFVENDSSYSL</sequence>
<dbReference type="Pfam" id="PF00149">
    <property type="entry name" value="Metallophos"/>
    <property type="match status" value="1"/>
</dbReference>
<accession>A0A2P8H3B7</accession>
<dbReference type="InterPro" id="IPR015914">
    <property type="entry name" value="PAPs_N"/>
</dbReference>
<evidence type="ECO:0000313" key="6">
    <source>
        <dbReference type="Proteomes" id="UP000242682"/>
    </source>
</evidence>
<keyword evidence="6" id="KW-1185">Reference proteome</keyword>
<keyword evidence="1" id="KW-0732">Signal</keyword>
<evidence type="ECO:0000259" key="4">
    <source>
        <dbReference type="Pfam" id="PF16656"/>
    </source>
</evidence>
<reference evidence="5 6" key="1">
    <citation type="submission" date="2018-03" db="EMBL/GenBank/DDBJ databases">
        <title>Genomic Encyclopedia of Type Strains, Phase III (KMG-III): the genomes of soil and plant-associated and newly described type strains.</title>
        <authorList>
            <person name="Whitman W."/>
        </authorList>
    </citation>
    <scope>NUCLEOTIDE SEQUENCE [LARGE SCALE GENOMIC DNA]</scope>
    <source>
        <strain evidence="5 6">CGMCC 1.12259</strain>
    </source>
</reference>
<keyword evidence="2" id="KW-1133">Transmembrane helix</keyword>
<protein>
    <submittedName>
        <fullName evidence="5">3',5'-cyclic AMP phosphodiesterase CpdA</fullName>
    </submittedName>
</protein>
<keyword evidence="2" id="KW-0472">Membrane</keyword>
<dbReference type="InterPro" id="IPR008963">
    <property type="entry name" value="Purple_acid_Pase-like_N"/>
</dbReference>
<evidence type="ECO:0000313" key="5">
    <source>
        <dbReference type="EMBL" id="PSL40714.1"/>
    </source>
</evidence>
<dbReference type="InterPro" id="IPR004843">
    <property type="entry name" value="Calcineurin-like_PHP"/>
</dbReference>
<dbReference type="SUPFAM" id="SSF49363">
    <property type="entry name" value="Purple acid phosphatase, N-terminal domain"/>
    <property type="match status" value="1"/>
</dbReference>
<dbReference type="EMBL" id="PYAT01000004">
    <property type="protein sequence ID" value="PSL40714.1"/>
    <property type="molecule type" value="Genomic_DNA"/>
</dbReference>
<dbReference type="OrthoDB" id="9809781at2"/>
<dbReference type="Pfam" id="PF16656">
    <property type="entry name" value="Pur_ac_phosph_N"/>
    <property type="match status" value="1"/>
</dbReference>
<dbReference type="GO" id="GO:0003993">
    <property type="term" value="F:acid phosphatase activity"/>
    <property type="evidence" value="ECO:0007669"/>
    <property type="project" value="InterPro"/>
</dbReference>
<dbReference type="AlphaFoldDB" id="A0A2P8H3B7"/>
<dbReference type="Gene3D" id="3.60.21.10">
    <property type="match status" value="1"/>
</dbReference>
<feature type="transmembrane region" description="Helical" evidence="2">
    <location>
        <begin position="12"/>
        <end position="30"/>
    </location>
</feature>